<sequence length="171" mass="19691">MSFTFNWPRFSDQFHYDVIQMLNTRQTNLRSSDWKCGPADILRFIAPRTQHRDLTVDQFCGIFRMTGATLSRPKSRCLPTRLLSKTKTLRRYSRQILGKSLNHKQPYIHFMGSSGRVLAAKQPLVVPMFLCLSHFCLSSQTVLVVSKQKGITPVFKTDPPQDSIVIIQNFI</sequence>
<reference evidence="5 6" key="1">
    <citation type="journal article" date="2020" name="ISME J.">
        <title>Uncovering the hidden diversity of litter-decomposition mechanisms in mushroom-forming fungi.</title>
        <authorList>
            <person name="Floudas D."/>
            <person name="Bentzer J."/>
            <person name="Ahren D."/>
            <person name="Johansson T."/>
            <person name="Persson P."/>
            <person name="Tunlid A."/>
        </authorList>
    </citation>
    <scope>NUCLEOTIDE SEQUENCE [LARGE SCALE GENOMIC DNA]</scope>
    <source>
        <strain evidence="5 6">CBS 101986</strain>
    </source>
</reference>
<feature type="domain" description="DM34" evidence="4">
    <location>
        <begin position="114"/>
        <end position="161"/>
    </location>
</feature>
<keyword evidence="3" id="KW-0496">Mitochondrion</keyword>
<keyword evidence="1" id="KW-0812">Transmembrane</keyword>
<dbReference type="Proteomes" id="UP000567179">
    <property type="component" value="Unassembled WGS sequence"/>
</dbReference>
<dbReference type="GO" id="GO:1990456">
    <property type="term" value="P:mitochondrion-endoplasmic reticulum membrane tethering"/>
    <property type="evidence" value="ECO:0007669"/>
    <property type="project" value="TreeGrafter"/>
</dbReference>
<evidence type="ECO:0000313" key="6">
    <source>
        <dbReference type="Proteomes" id="UP000567179"/>
    </source>
</evidence>
<dbReference type="AlphaFoldDB" id="A0A8H5F392"/>
<evidence type="ECO:0000256" key="1">
    <source>
        <dbReference type="ARBA" id="ARBA00022692"/>
    </source>
</evidence>
<dbReference type="OrthoDB" id="17927at2759"/>
<dbReference type="PANTHER" id="PTHR28185">
    <property type="entry name" value="MITOCHONDRIAL DISTRIBUTION AND MORPHOLOGY PROTEIN 34"/>
    <property type="match status" value="1"/>
</dbReference>
<protein>
    <recommendedName>
        <fullName evidence="4">DM34 domain-containing protein</fullName>
    </recommendedName>
</protein>
<evidence type="ECO:0000259" key="4">
    <source>
        <dbReference type="Pfam" id="PF26545"/>
    </source>
</evidence>
<accession>A0A8H5F392</accession>
<evidence type="ECO:0000256" key="3">
    <source>
        <dbReference type="ARBA" id="ARBA00023128"/>
    </source>
</evidence>
<dbReference type="GO" id="GO:0032865">
    <property type="term" value="C:ERMES complex"/>
    <property type="evidence" value="ECO:0007669"/>
    <property type="project" value="InterPro"/>
</dbReference>
<dbReference type="InterPro" id="IPR027536">
    <property type="entry name" value="MDM34"/>
</dbReference>
<evidence type="ECO:0000313" key="5">
    <source>
        <dbReference type="EMBL" id="KAF5322136.1"/>
    </source>
</evidence>
<dbReference type="InterPro" id="IPR058825">
    <property type="entry name" value="MDM34_N"/>
</dbReference>
<dbReference type="PANTHER" id="PTHR28185:SF1">
    <property type="entry name" value="MITOCHONDRIAL DISTRIBUTION AND MORPHOLOGY PROTEIN 34"/>
    <property type="match status" value="1"/>
</dbReference>
<dbReference type="EMBL" id="JAACJJ010000028">
    <property type="protein sequence ID" value="KAF5322136.1"/>
    <property type="molecule type" value="Genomic_DNA"/>
</dbReference>
<comment type="caution">
    <text evidence="5">The sequence shown here is derived from an EMBL/GenBank/DDBJ whole genome shotgun (WGS) entry which is preliminary data.</text>
</comment>
<keyword evidence="6" id="KW-1185">Reference proteome</keyword>
<gene>
    <name evidence="5" type="ORF">D9619_000529</name>
</gene>
<organism evidence="5 6">
    <name type="scientific">Psilocybe cf. subviscida</name>
    <dbReference type="NCBI Taxonomy" id="2480587"/>
    <lineage>
        <taxon>Eukaryota</taxon>
        <taxon>Fungi</taxon>
        <taxon>Dikarya</taxon>
        <taxon>Basidiomycota</taxon>
        <taxon>Agaricomycotina</taxon>
        <taxon>Agaricomycetes</taxon>
        <taxon>Agaricomycetidae</taxon>
        <taxon>Agaricales</taxon>
        <taxon>Agaricineae</taxon>
        <taxon>Strophariaceae</taxon>
        <taxon>Psilocybe</taxon>
    </lineage>
</organism>
<name>A0A8H5F392_9AGAR</name>
<keyword evidence="2" id="KW-1000">Mitochondrion outer membrane</keyword>
<evidence type="ECO:0000256" key="2">
    <source>
        <dbReference type="ARBA" id="ARBA00022787"/>
    </source>
</evidence>
<dbReference type="Pfam" id="PF26545">
    <property type="entry name" value="Mdm34_N"/>
    <property type="match status" value="1"/>
</dbReference>
<proteinExistence type="predicted"/>
<keyword evidence="2" id="KW-0472">Membrane</keyword>
<dbReference type="GO" id="GO:0015914">
    <property type="term" value="P:phospholipid transport"/>
    <property type="evidence" value="ECO:0007669"/>
    <property type="project" value="TreeGrafter"/>
</dbReference>
<dbReference type="GO" id="GO:0007005">
    <property type="term" value="P:mitochondrion organization"/>
    <property type="evidence" value="ECO:0007669"/>
    <property type="project" value="InterPro"/>
</dbReference>